<name>A0ACC0LFV2_RHOML</name>
<evidence type="ECO:0000313" key="2">
    <source>
        <dbReference type="Proteomes" id="UP001062846"/>
    </source>
</evidence>
<keyword evidence="2" id="KW-1185">Reference proteome</keyword>
<evidence type="ECO:0000313" key="1">
    <source>
        <dbReference type="EMBL" id="KAI8527605.1"/>
    </source>
</evidence>
<proteinExistence type="predicted"/>
<comment type="caution">
    <text evidence="1">The sequence shown here is derived from an EMBL/GenBank/DDBJ whole genome shotgun (WGS) entry which is preliminary data.</text>
</comment>
<accession>A0ACC0LFV2</accession>
<protein>
    <submittedName>
        <fullName evidence="1">Uncharacterized protein</fullName>
    </submittedName>
</protein>
<dbReference type="EMBL" id="CM046399">
    <property type="protein sequence ID" value="KAI8527605.1"/>
    <property type="molecule type" value="Genomic_DNA"/>
</dbReference>
<sequence length="222" mass="24944">MGPQLMWSLIMPSLIPQRSRPHCENSLAIGGAEPNLNEVNLDVENLFVADSEPSEPILDNWDVDIIVDDTTQTLDDVGVPEFDNLSEVGFINNEDVLDSLDGIQLCVDLNAERKEVKNSEKREWKQKSIEQILDIPKTKKKGGKRSKVVLFRFAVAAAALPISFERVSRTHLDEAQAIWEVNKIMGLSYMGDEKDVIRRIVIMEVEDEERVKGHASHPLIGS</sequence>
<gene>
    <name evidence="1" type="ORF">RHMOL_Rhmol12G0088300</name>
</gene>
<organism evidence="1 2">
    <name type="scientific">Rhododendron molle</name>
    <name type="common">Chinese azalea</name>
    <name type="synonym">Azalea mollis</name>
    <dbReference type="NCBI Taxonomy" id="49168"/>
    <lineage>
        <taxon>Eukaryota</taxon>
        <taxon>Viridiplantae</taxon>
        <taxon>Streptophyta</taxon>
        <taxon>Embryophyta</taxon>
        <taxon>Tracheophyta</taxon>
        <taxon>Spermatophyta</taxon>
        <taxon>Magnoliopsida</taxon>
        <taxon>eudicotyledons</taxon>
        <taxon>Gunneridae</taxon>
        <taxon>Pentapetalae</taxon>
        <taxon>asterids</taxon>
        <taxon>Ericales</taxon>
        <taxon>Ericaceae</taxon>
        <taxon>Ericoideae</taxon>
        <taxon>Rhodoreae</taxon>
        <taxon>Rhododendron</taxon>
    </lineage>
</organism>
<dbReference type="Proteomes" id="UP001062846">
    <property type="component" value="Chromosome 12"/>
</dbReference>
<reference evidence="1" key="1">
    <citation type="submission" date="2022-02" db="EMBL/GenBank/DDBJ databases">
        <title>Plant Genome Project.</title>
        <authorList>
            <person name="Zhang R.-G."/>
        </authorList>
    </citation>
    <scope>NUCLEOTIDE SEQUENCE</scope>
    <source>
        <strain evidence="1">AT1</strain>
    </source>
</reference>